<keyword evidence="1" id="KW-1133">Transmembrane helix</keyword>
<gene>
    <name evidence="2" type="ORF">J0J70_08575</name>
</gene>
<feature type="transmembrane region" description="Helical" evidence="1">
    <location>
        <begin position="53"/>
        <end position="78"/>
    </location>
</feature>
<feature type="transmembrane region" description="Helical" evidence="1">
    <location>
        <begin position="98"/>
        <end position="125"/>
    </location>
</feature>
<evidence type="ECO:0000313" key="3">
    <source>
        <dbReference type="Proteomes" id="UP001058072"/>
    </source>
</evidence>
<dbReference type="AlphaFoldDB" id="A0A9Q9FFH4"/>
<protein>
    <submittedName>
        <fullName evidence="2">Uncharacterized protein</fullName>
    </submittedName>
</protein>
<dbReference type="RefSeq" id="WP_212724237.1">
    <property type="nucleotide sequence ID" value="NZ_CP071250.1"/>
</dbReference>
<organism evidence="2 3">
    <name type="scientific">Turicibacter bilis</name>
    <dbReference type="NCBI Taxonomy" id="2735723"/>
    <lineage>
        <taxon>Bacteria</taxon>
        <taxon>Bacillati</taxon>
        <taxon>Bacillota</taxon>
        <taxon>Erysipelotrichia</taxon>
        <taxon>Erysipelotrichales</taxon>
        <taxon>Turicibacteraceae</taxon>
        <taxon>Turicibacter</taxon>
    </lineage>
</organism>
<dbReference type="EMBL" id="CP071250">
    <property type="protein sequence ID" value="UUF07676.1"/>
    <property type="molecule type" value="Genomic_DNA"/>
</dbReference>
<dbReference type="Proteomes" id="UP001058072">
    <property type="component" value="Chromosome"/>
</dbReference>
<accession>A0A9Q9FFH4</accession>
<evidence type="ECO:0000256" key="1">
    <source>
        <dbReference type="SAM" id="Phobius"/>
    </source>
</evidence>
<evidence type="ECO:0000313" key="2">
    <source>
        <dbReference type="EMBL" id="UUF07676.1"/>
    </source>
</evidence>
<reference evidence="2" key="1">
    <citation type="submission" date="2021-03" db="EMBL/GenBank/DDBJ databases">
        <title>Comparative Genomics and Metabolomics in the genus Turicibacter.</title>
        <authorList>
            <person name="Maki J."/>
            <person name="Looft T."/>
        </authorList>
    </citation>
    <scope>NUCLEOTIDE SEQUENCE</scope>
    <source>
        <strain evidence="2">ISU324</strain>
    </source>
</reference>
<keyword evidence="1" id="KW-0472">Membrane</keyword>
<name>A0A9Q9FFH4_9FIRM</name>
<keyword evidence="1" id="KW-0812">Transmembrane</keyword>
<proteinExistence type="predicted"/>
<sequence>MGKELKFKNSESLDFVKKLLEEAELTLNDKNRTTADVDGELGVIMDKILKSEIFGVGAAGAGLAVGGIAGVGLLSALGSVTGLSAAGITSGLAAAGGLIGGGMVAGIGVLAAPALILGGGAYAVASKIKQKKLIQEKEMLIQRIILIHDRMMLKLEQDKDATEERLNHLKLIIDMLMGVKKDMESDLND</sequence>